<dbReference type="SUPFAM" id="SSF48371">
    <property type="entry name" value="ARM repeat"/>
    <property type="match status" value="1"/>
</dbReference>
<name>A0A438JTM8_VITVI</name>
<sequence length="293" mass="31945">MSVSLGGSSRAGRVLGPSLDKIIKNVAWRKHSQLVAACKSVLDKLETLADSSDPNSNSPVFGLSVSDAEFVLQPLLLALDSASAKVMEPALECLFKLCSLGLIRGVIDRKGMIEAVCKSAGSGEDAVDLAVLKVLLSAVRSPCVYIRGECLVHIVKTCYNVYLGSVSGTNQICAKAVLAQIMLIVFARMEEDSMEVGIRTVSVNELLEFTDRNLNEGNSIQIVQSFIYEVMEASEVMLRRWWKFRMGLKDQSDDLILLRGKILSLELLKVVMNNGGPIWRSNERHSSLSVPAG</sequence>
<evidence type="ECO:0000259" key="1">
    <source>
        <dbReference type="Pfam" id="PF16213"/>
    </source>
</evidence>
<evidence type="ECO:0000313" key="3">
    <source>
        <dbReference type="Proteomes" id="UP000288805"/>
    </source>
</evidence>
<dbReference type="Proteomes" id="UP000288805">
    <property type="component" value="Unassembled WGS sequence"/>
</dbReference>
<dbReference type="Pfam" id="PF16213">
    <property type="entry name" value="DCB"/>
    <property type="match status" value="1"/>
</dbReference>
<gene>
    <name evidence="2" type="primary">BIG1_0</name>
    <name evidence="2" type="ORF">CK203_010563</name>
</gene>
<dbReference type="InterPro" id="IPR016024">
    <property type="entry name" value="ARM-type_fold"/>
</dbReference>
<feature type="domain" description="Mon2/Sec7/BIG1-like dimerisation and cyclophilin-binding" evidence="1">
    <location>
        <begin position="14"/>
        <end position="192"/>
    </location>
</feature>
<dbReference type="InterPro" id="IPR032629">
    <property type="entry name" value="DCB_dom"/>
</dbReference>
<organism evidence="2 3">
    <name type="scientific">Vitis vinifera</name>
    <name type="common">Grape</name>
    <dbReference type="NCBI Taxonomy" id="29760"/>
    <lineage>
        <taxon>Eukaryota</taxon>
        <taxon>Viridiplantae</taxon>
        <taxon>Streptophyta</taxon>
        <taxon>Embryophyta</taxon>
        <taxon>Tracheophyta</taxon>
        <taxon>Spermatophyta</taxon>
        <taxon>Magnoliopsida</taxon>
        <taxon>eudicotyledons</taxon>
        <taxon>Gunneridae</taxon>
        <taxon>Pentapetalae</taxon>
        <taxon>rosids</taxon>
        <taxon>Vitales</taxon>
        <taxon>Vitaceae</taxon>
        <taxon>Viteae</taxon>
        <taxon>Vitis</taxon>
    </lineage>
</organism>
<dbReference type="EMBL" id="QGNW01000028">
    <property type="protein sequence ID" value="RVX12324.1"/>
    <property type="molecule type" value="Genomic_DNA"/>
</dbReference>
<reference evidence="2 3" key="1">
    <citation type="journal article" date="2018" name="PLoS Genet.">
        <title>Population sequencing reveals clonal diversity and ancestral inbreeding in the grapevine cultivar Chardonnay.</title>
        <authorList>
            <person name="Roach M.J."/>
            <person name="Johnson D.L."/>
            <person name="Bohlmann J."/>
            <person name="van Vuuren H.J."/>
            <person name="Jones S.J."/>
            <person name="Pretorius I.S."/>
            <person name="Schmidt S.A."/>
            <person name="Borneman A.R."/>
        </authorList>
    </citation>
    <scope>NUCLEOTIDE SEQUENCE [LARGE SCALE GENOMIC DNA]</scope>
    <source>
        <strain evidence="3">cv. Chardonnay</strain>
        <tissue evidence="2">Leaf</tissue>
    </source>
</reference>
<protein>
    <submittedName>
        <fullName evidence="2">Brefeldin A-inhibited guanine nucleotide-exchange protein 1</fullName>
    </submittedName>
</protein>
<dbReference type="PANTHER" id="PTHR10663:SF108">
    <property type="entry name" value="BREFELDIN A-INHIBITED GUANINE NUCLEOTIDE-EXCHANGE PROTEIN 1"/>
    <property type="match status" value="1"/>
</dbReference>
<comment type="caution">
    <text evidence="2">The sequence shown here is derived from an EMBL/GenBank/DDBJ whole genome shotgun (WGS) entry which is preliminary data.</text>
</comment>
<dbReference type="AlphaFoldDB" id="A0A438JTM8"/>
<accession>A0A438JTM8</accession>
<dbReference type="PANTHER" id="PTHR10663">
    <property type="entry name" value="GUANYL-NUCLEOTIDE EXCHANGE FACTOR"/>
    <property type="match status" value="1"/>
</dbReference>
<evidence type="ECO:0000313" key="2">
    <source>
        <dbReference type="EMBL" id="RVX12324.1"/>
    </source>
</evidence>
<proteinExistence type="predicted"/>